<reference evidence="1 2" key="1">
    <citation type="submission" date="2018-02" db="EMBL/GenBank/DDBJ databases">
        <title>Subsurface microbial communities from deep shales in Ohio and West Virginia, USA.</title>
        <authorList>
            <person name="Wrighton K."/>
        </authorList>
    </citation>
    <scope>NUCLEOTIDE SEQUENCE [LARGE SCALE GENOMIC DNA]</scope>
    <source>
        <strain evidence="1 2">OWC-DMM</strain>
    </source>
</reference>
<protein>
    <recommendedName>
        <fullName evidence="3">Ribbon-helix-helix CopG family protein</fullName>
    </recommendedName>
</protein>
<name>A0A2S6HBQ6_9GAMM</name>
<sequence length="70" mass="8282">MQNLQISDQVATQLHDMAEQEHVSSSELIERLIKKHSDELTKQRELKDFFRPFQKDMSGFSFDREDANAR</sequence>
<organism evidence="1 2">
    <name type="scientific">Methylobacter tundripaludum</name>
    <dbReference type="NCBI Taxonomy" id="173365"/>
    <lineage>
        <taxon>Bacteria</taxon>
        <taxon>Pseudomonadati</taxon>
        <taxon>Pseudomonadota</taxon>
        <taxon>Gammaproteobacteria</taxon>
        <taxon>Methylococcales</taxon>
        <taxon>Methylococcaceae</taxon>
        <taxon>Methylobacter</taxon>
    </lineage>
</organism>
<dbReference type="AlphaFoldDB" id="A0A2S6HBQ6"/>
<gene>
    <name evidence="1" type="ORF">B0F87_107168</name>
</gene>
<dbReference type="RefSeq" id="WP_104429441.1">
    <property type="nucleotide sequence ID" value="NZ_PTIZ01000007.1"/>
</dbReference>
<dbReference type="Proteomes" id="UP000240010">
    <property type="component" value="Unassembled WGS sequence"/>
</dbReference>
<dbReference type="EMBL" id="PTIZ01000007">
    <property type="protein sequence ID" value="PPK74925.1"/>
    <property type="molecule type" value="Genomic_DNA"/>
</dbReference>
<accession>A0A2S6HBQ6</accession>
<comment type="caution">
    <text evidence="1">The sequence shown here is derived from an EMBL/GenBank/DDBJ whole genome shotgun (WGS) entry which is preliminary data.</text>
</comment>
<evidence type="ECO:0000313" key="2">
    <source>
        <dbReference type="Proteomes" id="UP000240010"/>
    </source>
</evidence>
<evidence type="ECO:0008006" key="3">
    <source>
        <dbReference type="Google" id="ProtNLM"/>
    </source>
</evidence>
<proteinExistence type="predicted"/>
<evidence type="ECO:0000313" key="1">
    <source>
        <dbReference type="EMBL" id="PPK74925.1"/>
    </source>
</evidence>